<sequence length="652" mass="75138">MPVFQSKNEKFHKYTEIKQNKPIVDGQEIFVKWVSPQAQPCHAHQALEDAGPSYVTPLLTQEEKEKNNESDCASESSTSSSSEDDNCSDVWLTKAKNMFTVREWEEMSKYERKSYARRLEKDELLKSLGFLKSDTEITPLQRGKSAVKRRKTGSTVNDKENVDPSKKSKKEKSKVLVKPVRRSKRQIFLNKTPNQPESDDEFNIFINSEIPEKESNDIALTDRAAHNFYDDTNPLKFREDYQVLEEQTLEETSDTAVSSSELQTKRTKVKTSKPRKPISERRKPQLINRLFGQQIRLNNALPEFSPKLKSDLNKGCYNTHRLNMEIRDHIEYHTGGLYLTRKEWTLLCSAIVREYPLLGDLDNRKDHKHLKVGIQKSITSLRYKKNEKRALTAEGETQTVVVVERVSDEMENHLNELEAGPVAETRVMWLIKKTLEVRQKELANAADVQSYLAKYPHHKNSKMLLYDYAVSGKLDLIKLHENSDLLLKKLRKLFEQDNVADNIDVILLLQEQLYPAALRKKQEGAITKLITVMNVTEAEAEIGVLDTNQELHSPCILLTVDVDDSGHRVIKSSFLKMFKGTASTYSNPTCSAVLLQLLSPYFLFNLAYPNAYNSLLRFLERYIHGFLCEATSKLSVKKEYKTFVKRFEEMEL</sequence>
<dbReference type="AlphaFoldDB" id="A0AAE1H0Q0"/>
<comment type="caution">
    <text evidence="2">The sequence shown here is derived from an EMBL/GenBank/DDBJ whole genome shotgun (WGS) entry which is preliminary data.</text>
</comment>
<feature type="region of interest" description="Disordered" evidence="1">
    <location>
        <begin position="140"/>
        <end position="173"/>
    </location>
</feature>
<keyword evidence="3" id="KW-1185">Reference proteome</keyword>
<feature type="compositionally biased region" description="Basic and acidic residues" evidence="1">
    <location>
        <begin position="157"/>
        <end position="166"/>
    </location>
</feature>
<feature type="region of interest" description="Disordered" evidence="1">
    <location>
        <begin position="43"/>
        <end position="87"/>
    </location>
</feature>
<feature type="compositionally biased region" description="Basic residues" evidence="1">
    <location>
        <begin position="265"/>
        <end position="276"/>
    </location>
</feature>
<accession>A0AAE1H0Q0</accession>
<gene>
    <name evidence="2" type="ORF">KUF71_022157</name>
</gene>
<dbReference type="Proteomes" id="UP001219518">
    <property type="component" value="Unassembled WGS sequence"/>
</dbReference>
<protein>
    <submittedName>
        <fullName evidence="2">Epithelial cell adhesion molecule</fullName>
    </submittedName>
</protein>
<reference evidence="2" key="2">
    <citation type="journal article" date="2023" name="BMC Genomics">
        <title>Pest status, molecular evolution, and epigenetic factors derived from the genome assembly of Frankliniella fusca, a thysanopteran phytovirus vector.</title>
        <authorList>
            <person name="Catto M.A."/>
            <person name="Labadie P.E."/>
            <person name="Jacobson A.L."/>
            <person name="Kennedy G.G."/>
            <person name="Srinivasan R."/>
            <person name="Hunt B.G."/>
        </authorList>
    </citation>
    <scope>NUCLEOTIDE SEQUENCE</scope>
    <source>
        <strain evidence="2">PL_HMW_Pooled</strain>
    </source>
</reference>
<dbReference type="EMBL" id="JAHWGI010000295">
    <property type="protein sequence ID" value="KAK3912569.1"/>
    <property type="molecule type" value="Genomic_DNA"/>
</dbReference>
<name>A0AAE1H0Q0_9NEOP</name>
<reference evidence="2" key="1">
    <citation type="submission" date="2021-07" db="EMBL/GenBank/DDBJ databases">
        <authorList>
            <person name="Catto M.A."/>
            <person name="Jacobson A."/>
            <person name="Kennedy G."/>
            <person name="Labadie P."/>
            <person name="Hunt B.G."/>
            <person name="Srinivasan R."/>
        </authorList>
    </citation>
    <scope>NUCLEOTIDE SEQUENCE</scope>
    <source>
        <strain evidence="2">PL_HMW_Pooled</strain>
        <tissue evidence="2">Head</tissue>
    </source>
</reference>
<feature type="region of interest" description="Disordered" evidence="1">
    <location>
        <begin position="249"/>
        <end position="279"/>
    </location>
</feature>
<feature type="compositionally biased region" description="Low complexity" evidence="1">
    <location>
        <begin position="70"/>
        <end position="81"/>
    </location>
</feature>
<proteinExistence type="predicted"/>
<evidence type="ECO:0000256" key="1">
    <source>
        <dbReference type="SAM" id="MobiDB-lite"/>
    </source>
</evidence>
<evidence type="ECO:0000313" key="2">
    <source>
        <dbReference type="EMBL" id="KAK3912569.1"/>
    </source>
</evidence>
<organism evidence="2 3">
    <name type="scientific">Frankliniella fusca</name>
    <dbReference type="NCBI Taxonomy" id="407009"/>
    <lineage>
        <taxon>Eukaryota</taxon>
        <taxon>Metazoa</taxon>
        <taxon>Ecdysozoa</taxon>
        <taxon>Arthropoda</taxon>
        <taxon>Hexapoda</taxon>
        <taxon>Insecta</taxon>
        <taxon>Pterygota</taxon>
        <taxon>Neoptera</taxon>
        <taxon>Paraneoptera</taxon>
        <taxon>Thysanoptera</taxon>
        <taxon>Terebrantia</taxon>
        <taxon>Thripoidea</taxon>
        <taxon>Thripidae</taxon>
        <taxon>Frankliniella</taxon>
    </lineage>
</organism>
<evidence type="ECO:0000313" key="3">
    <source>
        <dbReference type="Proteomes" id="UP001219518"/>
    </source>
</evidence>